<sequence>MLRLLLSKNAIWIYSLIIFGVIGLALDIATIGAEEYALFENNNIDAANYASFLRNINTFYFPVVILIHFVVLFIFSFKYFKRSM</sequence>
<dbReference type="EMBL" id="CP063356">
    <property type="protein sequence ID" value="QOY38093.2"/>
    <property type="molecule type" value="Genomic_DNA"/>
</dbReference>
<evidence type="ECO:0000313" key="1">
    <source>
        <dbReference type="EMBL" id="QOY38093.2"/>
    </source>
</evidence>
<evidence type="ECO:0000313" key="2">
    <source>
        <dbReference type="Proteomes" id="UP000180175"/>
    </source>
</evidence>
<name>A0A7S7LBP8_9BACI</name>
<dbReference type="OrthoDB" id="2972325at2"/>
<dbReference type="Proteomes" id="UP000180175">
    <property type="component" value="Chromosome"/>
</dbReference>
<organism evidence="1 2">
    <name type="scientific">Anaerobacillus isosaccharinicus</name>
    <dbReference type="NCBI Taxonomy" id="1532552"/>
    <lineage>
        <taxon>Bacteria</taxon>
        <taxon>Bacillati</taxon>
        <taxon>Bacillota</taxon>
        <taxon>Bacilli</taxon>
        <taxon>Bacillales</taxon>
        <taxon>Bacillaceae</taxon>
        <taxon>Anaerobacillus</taxon>
    </lineage>
</organism>
<protein>
    <submittedName>
        <fullName evidence="1">Uncharacterized protein</fullName>
    </submittedName>
</protein>
<accession>A0A7S7LBP8</accession>
<gene>
    <name evidence="1" type="ORF">AWH56_011450</name>
</gene>
<keyword evidence="2" id="KW-1185">Reference proteome</keyword>
<dbReference type="KEGG" id="aia:AWH56_011450"/>
<reference evidence="1 2" key="2">
    <citation type="journal article" date="2019" name="Int. J. Syst. Evol. Microbiol.">
        <title>Anaerobacillus isosaccharinicus sp. nov., an alkaliphilic bacterium which degrades isosaccharinic acid.</title>
        <authorList>
            <person name="Bassil N.M."/>
            <person name="Lloyd J.R."/>
        </authorList>
    </citation>
    <scope>NUCLEOTIDE SEQUENCE [LARGE SCALE GENOMIC DNA]</scope>
    <source>
        <strain evidence="1 2">NB2006</strain>
    </source>
</reference>
<proteinExistence type="predicted"/>
<reference evidence="1 2" key="1">
    <citation type="journal article" date="2017" name="Genome Announc.">
        <title>Draft Genome Sequences of Four Alkaliphilic Bacteria Belonging to the Anaerobacillus Genus.</title>
        <authorList>
            <person name="Bassil N.M."/>
            <person name="Lloyd J.R."/>
        </authorList>
    </citation>
    <scope>NUCLEOTIDE SEQUENCE [LARGE SCALE GENOMIC DNA]</scope>
    <source>
        <strain evidence="1 2">NB2006</strain>
    </source>
</reference>